<dbReference type="PANTHER" id="PTHR15032:SF4">
    <property type="entry name" value="N-ACYL-PHOSPHATIDYLETHANOLAMINE-HYDROLYZING PHOSPHOLIPASE D"/>
    <property type="match status" value="1"/>
</dbReference>
<evidence type="ECO:0000313" key="3">
    <source>
        <dbReference type="Proteomes" id="UP000078225"/>
    </source>
</evidence>
<dbReference type="EMBL" id="LYRP01000033">
    <property type="protein sequence ID" value="OAT75943.1"/>
    <property type="molecule type" value="Genomic_DNA"/>
</dbReference>
<dbReference type="STRING" id="1691903.A9B99_10795"/>
<dbReference type="InterPro" id="IPR001279">
    <property type="entry name" value="Metallo-B-lactamas"/>
</dbReference>
<keyword evidence="2" id="KW-0378">Hydrolase</keyword>
<protein>
    <submittedName>
        <fullName evidence="2">MBL fold metallo-hydrolase</fullName>
    </submittedName>
</protein>
<name>A0A1B7L0X0_9ENTR</name>
<dbReference type="OrthoDB" id="9805728at2"/>
<proteinExistence type="predicted"/>
<reference evidence="3" key="1">
    <citation type="submission" date="2016-05" db="EMBL/GenBank/DDBJ databases">
        <authorList>
            <person name="Behera P."/>
            <person name="Vaishampayan P."/>
            <person name="Singh N."/>
            <person name="Raina V."/>
            <person name="Suar M."/>
            <person name="Pattnaik A."/>
            <person name="Rastogi G."/>
        </authorList>
    </citation>
    <scope>NUCLEOTIDE SEQUENCE [LARGE SCALE GENOMIC DNA]</scope>
    <source>
        <strain evidence="3">MP23</strain>
    </source>
</reference>
<evidence type="ECO:0000259" key="1">
    <source>
        <dbReference type="Pfam" id="PF12706"/>
    </source>
</evidence>
<dbReference type="GO" id="GO:0016787">
    <property type="term" value="F:hydrolase activity"/>
    <property type="evidence" value="ECO:0007669"/>
    <property type="project" value="UniProtKB-KW"/>
</dbReference>
<dbReference type="PANTHER" id="PTHR15032">
    <property type="entry name" value="N-ACYL-PHOSPHATIDYLETHANOLAMINE-HYDROLYZING PHOSPHOLIPASE D"/>
    <property type="match status" value="1"/>
</dbReference>
<dbReference type="Pfam" id="PF12706">
    <property type="entry name" value="Lactamase_B_2"/>
    <property type="match status" value="1"/>
</dbReference>
<keyword evidence="3" id="KW-1185">Reference proteome</keyword>
<dbReference type="Gene3D" id="3.60.15.10">
    <property type="entry name" value="Ribonuclease Z/Hydroxyacylglutathione hydrolase-like"/>
    <property type="match status" value="1"/>
</dbReference>
<dbReference type="SUPFAM" id="SSF56281">
    <property type="entry name" value="Metallo-hydrolase/oxidoreductase"/>
    <property type="match status" value="1"/>
</dbReference>
<evidence type="ECO:0000313" key="2">
    <source>
        <dbReference type="EMBL" id="OAT75943.1"/>
    </source>
</evidence>
<feature type="domain" description="Metallo-beta-lactamase" evidence="1">
    <location>
        <begin position="112"/>
        <end position="306"/>
    </location>
</feature>
<comment type="caution">
    <text evidence="2">The sequence shown here is derived from an EMBL/GenBank/DDBJ whole genome shotgun (WGS) entry which is preliminary data.</text>
</comment>
<accession>A0A1B7L0X0</accession>
<dbReference type="AlphaFoldDB" id="A0A1B7L0X0"/>
<sequence>MYVLLVVAIVVFGVFVWLKQPQYVAPECDAGSESALYRDGQFSNPVAPAPVSSGRSRSVLAMWYRFLFLKPKDAIPQQALPSVKVDLHALSLTDNVIIWMGHSSYFCQVDGYRFLVDPVFSDEASPVPGTNRAFKGSNVYHAIDIPEIDYLLITHDHWDHLDYPTVSQLRDKIRHVVTPTGVGSYFRKWGFPESVITEGEWFSTVEQGDLTLHILPSQHFSGRLFKRNPTLWGSFAIITPHHRLYFGGDSGYGPHFQEIYQRVGAFDISVLECGQYDDDWPRIHMTPEQTARAASDLHSTALLPSHNSKFKLAHHAWYEPLERISAASQHHSWRLKTPRIGERINIDDPQQVFTDWWRNQ</sequence>
<gene>
    <name evidence="2" type="ORF">A9B99_10795</name>
</gene>
<dbReference type="Proteomes" id="UP000078225">
    <property type="component" value="Unassembled WGS sequence"/>
</dbReference>
<dbReference type="InterPro" id="IPR036866">
    <property type="entry name" value="RibonucZ/Hydroxyglut_hydro"/>
</dbReference>
<dbReference type="GO" id="GO:0005737">
    <property type="term" value="C:cytoplasm"/>
    <property type="evidence" value="ECO:0007669"/>
    <property type="project" value="TreeGrafter"/>
</dbReference>
<organism evidence="2 3">
    <name type="scientific">Mangrovibacter phragmitis</name>
    <dbReference type="NCBI Taxonomy" id="1691903"/>
    <lineage>
        <taxon>Bacteria</taxon>
        <taxon>Pseudomonadati</taxon>
        <taxon>Pseudomonadota</taxon>
        <taxon>Gammaproteobacteria</taxon>
        <taxon>Enterobacterales</taxon>
        <taxon>Enterobacteriaceae</taxon>
        <taxon>Mangrovibacter</taxon>
    </lineage>
</organism>
<dbReference type="RefSeq" id="WP_064599110.1">
    <property type="nucleotide sequence ID" value="NZ_LYRP01000033.1"/>
</dbReference>